<comment type="caution">
    <text evidence="4">The sequence shown here is derived from an EMBL/GenBank/DDBJ whole genome shotgun (WGS) entry which is preliminary data.</text>
</comment>
<keyword evidence="1" id="KW-0539">Nucleus</keyword>
<dbReference type="Proteomes" id="UP001224775">
    <property type="component" value="Unassembled WGS sequence"/>
</dbReference>
<dbReference type="InterPro" id="IPR009057">
    <property type="entry name" value="Homeodomain-like_sf"/>
</dbReference>
<dbReference type="InterPro" id="IPR001356">
    <property type="entry name" value="HD"/>
</dbReference>
<keyword evidence="1" id="KW-0238">DNA-binding</keyword>
<evidence type="ECO:0000313" key="4">
    <source>
        <dbReference type="EMBL" id="KAK1732865.1"/>
    </source>
</evidence>
<evidence type="ECO:0000313" key="5">
    <source>
        <dbReference type="Proteomes" id="UP001224775"/>
    </source>
</evidence>
<feature type="DNA-binding region" description="Homeobox" evidence="1">
    <location>
        <begin position="442"/>
        <end position="474"/>
    </location>
</feature>
<feature type="region of interest" description="Disordered" evidence="2">
    <location>
        <begin position="365"/>
        <end position="420"/>
    </location>
</feature>
<proteinExistence type="predicted"/>
<dbReference type="GO" id="GO:0005634">
    <property type="term" value="C:nucleus"/>
    <property type="evidence" value="ECO:0007669"/>
    <property type="project" value="UniProtKB-SubCell"/>
</dbReference>
<evidence type="ECO:0000259" key="3">
    <source>
        <dbReference type="PROSITE" id="PS50071"/>
    </source>
</evidence>
<feature type="domain" description="Homeobox" evidence="3">
    <location>
        <begin position="440"/>
        <end position="473"/>
    </location>
</feature>
<dbReference type="CDD" id="cd00086">
    <property type="entry name" value="homeodomain"/>
    <property type="match status" value="1"/>
</dbReference>
<evidence type="ECO:0000256" key="1">
    <source>
        <dbReference type="PROSITE-ProRule" id="PRU00108"/>
    </source>
</evidence>
<dbReference type="GO" id="GO:0003677">
    <property type="term" value="F:DNA binding"/>
    <property type="evidence" value="ECO:0007669"/>
    <property type="project" value="UniProtKB-UniRule"/>
</dbReference>
<dbReference type="PROSITE" id="PS50071">
    <property type="entry name" value="HOMEOBOX_2"/>
    <property type="match status" value="1"/>
</dbReference>
<organism evidence="4 5">
    <name type="scientific">Skeletonema marinoi</name>
    <dbReference type="NCBI Taxonomy" id="267567"/>
    <lineage>
        <taxon>Eukaryota</taxon>
        <taxon>Sar</taxon>
        <taxon>Stramenopiles</taxon>
        <taxon>Ochrophyta</taxon>
        <taxon>Bacillariophyta</taxon>
        <taxon>Coscinodiscophyceae</taxon>
        <taxon>Thalassiosirophycidae</taxon>
        <taxon>Thalassiosirales</taxon>
        <taxon>Skeletonemataceae</taxon>
        <taxon>Skeletonema</taxon>
        <taxon>Skeletonema marinoi-dohrnii complex</taxon>
    </lineage>
</organism>
<reference evidence="4" key="1">
    <citation type="submission" date="2023-06" db="EMBL/GenBank/DDBJ databases">
        <title>Survivors Of The Sea: Transcriptome response of Skeletonema marinoi to long-term dormancy.</title>
        <authorList>
            <person name="Pinder M.I.M."/>
            <person name="Kourtchenko O."/>
            <person name="Robertson E.K."/>
            <person name="Larsson T."/>
            <person name="Maumus F."/>
            <person name="Osuna-Cruz C.M."/>
            <person name="Vancaester E."/>
            <person name="Stenow R."/>
            <person name="Vandepoele K."/>
            <person name="Ploug H."/>
            <person name="Bruchert V."/>
            <person name="Godhe A."/>
            <person name="Topel M."/>
        </authorList>
    </citation>
    <scope>NUCLEOTIDE SEQUENCE</scope>
    <source>
        <strain evidence="4">R05AC</strain>
    </source>
</reference>
<protein>
    <recommendedName>
        <fullName evidence="3">Homeobox domain-containing protein</fullName>
    </recommendedName>
</protein>
<dbReference type="EMBL" id="JATAAI010000056">
    <property type="protein sequence ID" value="KAK1732865.1"/>
    <property type="molecule type" value="Genomic_DNA"/>
</dbReference>
<sequence>MPQTTMADSDEAALASLGIQVQRAPFDWGDTPKHYLPYKKGSVDQMQYSAPSGLDSLKQFVNSNNHLDDDDDGHQKSKDLLRNLLDSHNVSVSPESSPSIDKNTESRYNQLLLSGESVDTDNIIASRDVSIRGLSDRAVAELTCDSRTSLFGSILRLFDMDRGSGSGSDEKKNQQQQSQPQQKDPMIRDAPILSTAEIVRSVHLTASPGDIPAGMDSKEYTQAVLHFLSSHVPIISENESDYRSKDNDSSSEGWEMLRRTLPVLPLIKAINPEESLEKRSYGRVRPLVTLGKSERKQYPDSVDIDVEFRRKVLNLERIFTSSLPFPMKEFEPFAFQKYMPRRKLVPRIEGGGAKEELTLMISGHMQQPHNTQGPKSKAASTVSAQASMSSPAVSSDANSTTNTPTAGEKSSQSDAKPSSEELNTYMDKWVATHAPINLMPSLKQKETIIEETGVDKKRLESWFYRARKKMKRNQTDVVSSPVPPVTKAYSDLLNAATQAQAPSTADSSAMEIDNANPSVISKGTVTNVAIENNEDGTFKA</sequence>
<accession>A0AAD8XT04</accession>
<keyword evidence="1" id="KW-0371">Homeobox</keyword>
<dbReference type="Gene3D" id="1.10.10.60">
    <property type="entry name" value="Homeodomain-like"/>
    <property type="match status" value="1"/>
</dbReference>
<dbReference type="AlphaFoldDB" id="A0AAD8XT04"/>
<evidence type="ECO:0000256" key="2">
    <source>
        <dbReference type="SAM" id="MobiDB-lite"/>
    </source>
</evidence>
<dbReference type="SUPFAM" id="SSF46689">
    <property type="entry name" value="Homeodomain-like"/>
    <property type="match status" value="1"/>
</dbReference>
<feature type="compositionally biased region" description="Basic and acidic residues" evidence="2">
    <location>
        <begin position="162"/>
        <end position="173"/>
    </location>
</feature>
<name>A0AAD8XT04_9STRA</name>
<gene>
    <name evidence="4" type="ORF">QTG54_016403</name>
</gene>
<keyword evidence="5" id="KW-1185">Reference proteome</keyword>
<comment type="subcellular location">
    <subcellularLocation>
        <location evidence="1">Nucleus</location>
    </subcellularLocation>
</comment>
<feature type="region of interest" description="Disordered" evidence="2">
    <location>
        <begin position="162"/>
        <end position="187"/>
    </location>
</feature>